<keyword evidence="3" id="KW-1185">Reference proteome</keyword>
<name>A0ABD3C5U8_9LAMI</name>
<reference evidence="1 3" key="1">
    <citation type="journal article" date="2024" name="IScience">
        <title>Strigolactones Initiate the Formation of Haustorium-like Structures in Castilleja.</title>
        <authorList>
            <person name="Buerger M."/>
            <person name="Peterson D."/>
            <person name="Chory J."/>
        </authorList>
    </citation>
    <scope>NUCLEOTIDE SEQUENCE</scope>
    <source>
        <strain evidence="1">Tecolote</strain>
        <tissue evidence="1">Flower</tissue>
    </source>
</reference>
<dbReference type="AlphaFoldDB" id="A0ABD3C5U8"/>
<dbReference type="Proteomes" id="UP001632038">
    <property type="component" value="Unassembled WGS sequence"/>
</dbReference>
<sequence length="34" mass="4042">MENYHPLKLKRKDLEDVNEDFSDFSRQKNTPSGC</sequence>
<protein>
    <submittedName>
        <fullName evidence="1">Uncharacterized protein</fullName>
    </submittedName>
</protein>
<evidence type="ECO:0000313" key="2">
    <source>
        <dbReference type="EMBL" id="KAL3625177.1"/>
    </source>
</evidence>
<dbReference type="EMBL" id="JAVIJP010000052">
    <property type="protein sequence ID" value="KAL3625170.1"/>
    <property type="molecule type" value="Genomic_DNA"/>
</dbReference>
<proteinExistence type="predicted"/>
<organism evidence="1 3">
    <name type="scientific">Castilleja foliolosa</name>
    <dbReference type="NCBI Taxonomy" id="1961234"/>
    <lineage>
        <taxon>Eukaryota</taxon>
        <taxon>Viridiplantae</taxon>
        <taxon>Streptophyta</taxon>
        <taxon>Embryophyta</taxon>
        <taxon>Tracheophyta</taxon>
        <taxon>Spermatophyta</taxon>
        <taxon>Magnoliopsida</taxon>
        <taxon>eudicotyledons</taxon>
        <taxon>Gunneridae</taxon>
        <taxon>Pentapetalae</taxon>
        <taxon>asterids</taxon>
        <taxon>lamiids</taxon>
        <taxon>Lamiales</taxon>
        <taxon>Orobanchaceae</taxon>
        <taxon>Pedicularideae</taxon>
        <taxon>Castillejinae</taxon>
        <taxon>Castilleja</taxon>
    </lineage>
</organism>
<evidence type="ECO:0000313" key="3">
    <source>
        <dbReference type="Proteomes" id="UP001632038"/>
    </source>
</evidence>
<dbReference type="EMBL" id="JAVIJP010000052">
    <property type="protein sequence ID" value="KAL3625177.1"/>
    <property type="molecule type" value="Genomic_DNA"/>
</dbReference>
<gene>
    <name evidence="1" type="ORF">CASFOL_030624</name>
    <name evidence="2" type="ORF">CASFOL_030631</name>
</gene>
<evidence type="ECO:0000313" key="1">
    <source>
        <dbReference type="EMBL" id="KAL3625170.1"/>
    </source>
</evidence>
<accession>A0ABD3C5U8</accession>
<comment type="caution">
    <text evidence="1">The sequence shown here is derived from an EMBL/GenBank/DDBJ whole genome shotgun (WGS) entry which is preliminary data.</text>
</comment>
<reference evidence="1" key="2">
    <citation type="submission" date="2024-11" db="EMBL/GenBank/DDBJ databases">
        <authorList>
            <person name="Burger M."/>
            <person name="Chory J."/>
        </authorList>
    </citation>
    <scope>NUCLEOTIDE SEQUENCE</scope>
    <source>
        <strain evidence="1">Tecolote</strain>
        <tissue evidence="1">Flower</tissue>
    </source>
</reference>